<protein>
    <submittedName>
        <fullName evidence="2">Uncharacterized protein</fullName>
    </submittedName>
</protein>
<dbReference type="Proteomes" id="UP000541610">
    <property type="component" value="Unassembled WGS sequence"/>
</dbReference>
<accession>A0A7J6NN84</accession>
<proteinExistence type="predicted"/>
<comment type="caution">
    <text evidence="2">The sequence shown here is derived from an EMBL/GenBank/DDBJ whole genome shotgun (WGS) entry which is preliminary data.</text>
</comment>
<evidence type="ECO:0000256" key="1">
    <source>
        <dbReference type="SAM" id="MobiDB-lite"/>
    </source>
</evidence>
<reference evidence="2 3" key="1">
    <citation type="submission" date="2020-04" db="EMBL/GenBank/DDBJ databases">
        <title>Perkinsus olseni comparative genomics.</title>
        <authorList>
            <person name="Bogema D.R."/>
        </authorList>
    </citation>
    <scope>NUCLEOTIDE SEQUENCE [LARGE SCALE GENOMIC DNA]</scope>
    <source>
        <strain evidence="2">00978-12</strain>
    </source>
</reference>
<feature type="region of interest" description="Disordered" evidence="1">
    <location>
        <begin position="16"/>
        <end position="57"/>
    </location>
</feature>
<dbReference type="AlphaFoldDB" id="A0A7J6NN84"/>
<name>A0A7J6NN84_PEROL</name>
<gene>
    <name evidence="2" type="ORF">FOZ60_007151</name>
</gene>
<evidence type="ECO:0000313" key="3">
    <source>
        <dbReference type="Proteomes" id="UP000541610"/>
    </source>
</evidence>
<organism evidence="2 3">
    <name type="scientific">Perkinsus olseni</name>
    <name type="common">Perkinsus atlanticus</name>
    <dbReference type="NCBI Taxonomy" id="32597"/>
    <lineage>
        <taxon>Eukaryota</taxon>
        <taxon>Sar</taxon>
        <taxon>Alveolata</taxon>
        <taxon>Perkinsozoa</taxon>
        <taxon>Perkinsea</taxon>
        <taxon>Perkinsida</taxon>
        <taxon>Perkinsidae</taxon>
        <taxon>Perkinsus</taxon>
    </lineage>
</organism>
<feature type="compositionally biased region" description="Low complexity" evidence="1">
    <location>
        <begin position="22"/>
        <end position="42"/>
    </location>
</feature>
<dbReference type="EMBL" id="JABANP010000287">
    <property type="protein sequence ID" value="KAF4684907.1"/>
    <property type="molecule type" value="Genomic_DNA"/>
</dbReference>
<dbReference type="OrthoDB" id="405997at2759"/>
<evidence type="ECO:0000313" key="2">
    <source>
        <dbReference type="EMBL" id="KAF4684907.1"/>
    </source>
</evidence>
<sequence length="147" mass="16500">MKGIIPGWCSRIEEKSSFNDEPTVGSSCSPSSSTPSTKDSPTIAQDPVPGKDVKEGMNEASSLEDISFKPSALIRWTRTKFCPECGKYKVGDTKEDMISACDKMWRKYMRLSDSHCPLWTQCRVKVIDGSDKEVSLWERMPRIIGRS</sequence>